<dbReference type="Pfam" id="PF11351">
    <property type="entry name" value="GTA_holin_3TM"/>
    <property type="match status" value="1"/>
</dbReference>
<protein>
    <recommendedName>
        <fullName evidence="5">Holin</fullName>
    </recommendedName>
</protein>
<sequence>MPQAGQGVMMSIVTKAIGAIIDPLFGVIDQVVEDKDKANEIKREMQARLIDARSKELDARMQVVLAEAGGESWLQRNWRPILMLVIVAIVANNYLVAPYLGAMFGVGLTLPLPQSLWDLMTLGVGGYIAGQTAERGLATWQQGQVAKEQAKTGRLASEIDARVQ</sequence>
<evidence type="ECO:0000256" key="2">
    <source>
        <dbReference type="SAM" id="Phobius"/>
    </source>
</evidence>
<gene>
    <name evidence="3" type="ORF">B9G99_00190</name>
</gene>
<evidence type="ECO:0000256" key="1">
    <source>
        <dbReference type="SAM" id="Coils"/>
    </source>
</evidence>
<dbReference type="Proteomes" id="UP000250025">
    <property type="component" value="Chromosome"/>
</dbReference>
<keyword evidence="1" id="KW-0175">Coiled coil</keyword>
<keyword evidence="2" id="KW-0812">Transmembrane</keyword>
<keyword evidence="2" id="KW-1133">Transmembrane helix</keyword>
<dbReference type="AlphaFoldDB" id="A0A2Z2H2Y1"/>
<feature type="coiled-coil region" evidence="1">
    <location>
        <begin position="28"/>
        <end position="55"/>
    </location>
</feature>
<proteinExistence type="predicted"/>
<feature type="transmembrane region" description="Helical" evidence="2">
    <location>
        <begin position="81"/>
        <end position="110"/>
    </location>
</feature>
<keyword evidence="4" id="KW-1185">Reference proteome</keyword>
<keyword evidence="2" id="KW-0472">Membrane</keyword>
<evidence type="ECO:0000313" key="4">
    <source>
        <dbReference type="Proteomes" id="UP000250025"/>
    </source>
</evidence>
<organism evidence="3 4">
    <name type="scientific">Kushneria konosiri</name>
    <dbReference type="NCBI Taxonomy" id="698828"/>
    <lineage>
        <taxon>Bacteria</taxon>
        <taxon>Pseudomonadati</taxon>
        <taxon>Pseudomonadota</taxon>
        <taxon>Gammaproteobacteria</taxon>
        <taxon>Oceanospirillales</taxon>
        <taxon>Halomonadaceae</taxon>
        <taxon>Kushneria</taxon>
    </lineage>
</organism>
<evidence type="ECO:0000313" key="3">
    <source>
        <dbReference type="EMBL" id="ARS51513.1"/>
    </source>
</evidence>
<name>A0A2Z2H2Y1_9GAMM</name>
<accession>A0A2Z2H2Y1</accession>
<dbReference type="InterPro" id="IPR021497">
    <property type="entry name" value="GTA_holin_3TM"/>
</dbReference>
<reference evidence="3 4" key="1">
    <citation type="journal article" date="2017" name="Int. J. Syst. Evol. Microbiol.">
        <title>Kushneria konosiri sp. nov., isolated from the Korean salt-fermented seafood Daemi-jeot.</title>
        <authorList>
            <person name="Yun J.H."/>
            <person name="Park S.K."/>
            <person name="Lee J.Y."/>
            <person name="Jung M.J."/>
            <person name="Bae J.W."/>
        </authorList>
    </citation>
    <scope>NUCLEOTIDE SEQUENCE [LARGE SCALE GENOMIC DNA]</scope>
    <source>
        <strain evidence="3 4">X49</strain>
    </source>
</reference>
<dbReference type="EMBL" id="CP021323">
    <property type="protein sequence ID" value="ARS51513.1"/>
    <property type="molecule type" value="Genomic_DNA"/>
</dbReference>
<dbReference type="KEGG" id="kus:B9G99_00190"/>
<evidence type="ECO:0008006" key="5">
    <source>
        <dbReference type="Google" id="ProtNLM"/>
    </source>
</evidence>